<protein>
    <submittedName>
        <fullName evidence="1">Uncharacterized protein</fullName>
    </submittedName>
</protein>
<accession>A0A066RLQ0</accession>
<evidence type="ECO:0000313" key="2">
    <source>
        <dbReference type="Proteomes" id="UP000027192"/>
    </source>
</evidence>
<dbReference type="OrthoDB" id="5917511at2"/>
<proteinExistence type="predicted"/>
<reference evidence="1 2" key="1">
    <citation type="submission" date="2014-04" db="EMBL/GenBank/DDBJ databases">
        <title>Draft genome sequence of Photobacterium halotolerans S2753: a solonamide, ngercheumicin and holomycin producer.</title>
        <authorList>
            <person name="Machado H.R."/>
            <person name="Gram L."/>
        </authorList>
    </citation>
    <scope>NUCLEOTIDE SEQUENCE [LARGE SCALE GENOMIC DNA]</scope>
    <source>
        <strain evidence="1 2">S2753</strain>
    </source>
</reference>
<organism evidence="1 2">
    <name type="scientific">Photobacterium galatheae</name>
    <dbReference type="NCBI Taxonomy" id="1654360"/>
    <lineage>
        <taxon>Bacteria</taxon>
        <taxon>Pseudomonadati</taxon>
        <taxon>Pseudomonadota</taxon>
        <taxon>Gammaproteobacteria</taxon>
        <taxon>Vibrionales</taxon>
        <taxon>Vibrionaceae</taxon>
        <taxon>Photobacterium</taxon>
    </lineage>
</organism>
<dbReference type="RefSeq" id="WP_036752901.1">
    <property type="nucleotide sequence ID" value="NZ_JAGSGC010000027.1"/>
</dbReference>
<name>A0A066RLQ0_9GAMM</name>
<keyword evidence="2" id="KW-1185">Reference proteome</keyword>
<dbReference type="AlphaFoldDB" id="A0A066RLQ0"/>
<comment type="caution">
    <text evidence="1">The sequence shown here is derived from an EMBL/GenBank/DDBJ whole genome shotgun (WGS) entry which is preliminary data.</text>
</comment>
<dbReference type="STRING" id="1654360.EA58_12510"/>
<evidence type="ECO:0000313" key="1">
    <source>
        <dbReference type="EMBL" id="KDM91375.1"/>
    </source>
</evidence>
<dbReference type="Proteomes" id="UP000027192">
    <property type="component" value="Unassembled WGS sequence"/>
</dbReference>
<gene>
    <name evidence="1" type="ORF">EA58_12510</name>
</gene>
<dbReference type="EMBL" id="JMIB01000023">
    <property type="protein sequence ID" value="KDM91375.1"/>
    <property type="molecule type" value="Genomic_DNA"/>
</dbReference>
<sequence length="80" mass="9012">MPKKSLNHIATLISEVYQEAGLEKEYIESKKAIMRGHENKYETLASAINLDTANRKRLAVKLGISSLHLDVTVKVLNHHC</sequence>